<keyword evidence="2" id="KW-1185">Reference proteome</keyword>
<accession>A0A073KGJ7</accession>
<name>A0A073KGJ7_9BACI</name>
<reference evidence="1 2" key="1">
    <citation type="submission" date="2014-06" db="EMBL/GenBank/DDBJ databases">
        <title>Draft genome sequence of Bacillus gaemokensis JCM 15801 (MCCC 1A00707).</title>
        <authorList>
            <person name="Lai Q."/>
            <person name="Liu Y."/>
            <person name="Shao Z."/>
        </authorList>
    </citation>
    <scope>NUCLEOTIDE SEQUENCE [LARGE SCALE GENOMIC DNA]</scope>
    <source>
        <strain evidence="1 2">JCM 15801</strain>
    </source>
</reference>
<proteinExistence type="predicted"/>
<dbReference type="InterPro" id="IPR011990">
    <property type="entry name" value="TPR-like_helical_dom_sf"/>
</dbReference>
<dbReference type="OrthoDB" id="2364593at2"/>
<dbReference type="Proteomes" id="UP000027778">
    <property type="component" value="Unassembled WGS sequence"/>
</dbReference>
<dbReference type="Gene3D" id="1.25.40.10">
    <property type="entry name" value="Tetratricopeptide repeat domain"/>
    <property type="match status" value="1"/>
</dbReference>
<dbReference type="RefSeq" id="WP_033672768.1">
    <property type="nucleotide sequence ID" value="NZ_JOTM01000001.1"/>
</dbReference>
<comment type="caution">
    <text evidence="1">The sequence shown here is derived from an EMBL/GenBank/DDBJ whole genome shotgun (WGS) entry which is preliminary data.</text>
</comment>
<gene>
    <name evidence="1" type="ORF">BAGA_03930</name>
</gene>
<dbReference type="EMBL" id="JOTM01000001">
    <property type="protein sequence ID" value="KEK26399.1"/>
    <property type="molecule type" value="Genomic_DNA"/>
</dbReference>
<dbReference type="AlphaFoldDB" id="A0A073KGJ7"/>
<sequence>MDKKENTVVLFPQLSERYIDQGFLALKDREFEDALRCFEILRQYHAETEQTELASVICLLELKRIEESKEKCEKLLETGKVLFGDILETYVTILVQTNDYEGVIETVEGVLQNQELTVEQREKLAKLAQFAENMLAGEEAPPIESDFDLEEFSKELFVDSFGQKLRAINDLSLKDLEKALPALRKFLVDETEHPYLKTSIIYKMVEKRMEEEIEVEKFGDKIVVIPANLGHNDEYTDKVIHILSNRLENDNPTIFETIITYWREMQTSLFPFPLLTDKVEVWAAVLERIGRKRFGLIIDEEELMEAYNISLEEFHIAYQWFLRVEREGYLPV</sequence>
<evidence type="ECO:0000313" key="2">
    <source>
        <dbReference type="Proteomes" id="UP000027778"/>
    </source>
</evidence>
<organism evidence="1 2">
    <name type="scientific">Bacillus gaemokensis</name>
    <dbReference type="NCBI Taxonomy" id="574375"/>
    <lineage>
        <taxon>Bacteria</taxon>
        <taxon>Bacillati</taxon>
        <taxon>Bacillota</taxon>
        <taxon>Bacilli</taxon>
        <taxon>Bacillales</taxon>
        <taxon>Bacillaceae</taxon>
        <taxon>Bacillus</taxon>
        <taxon>Bacillus cereus group</taxon>
    </lineage>
</organism>
<dbReference type="SUPFAM" id="SSF116965">
    <property type="entry name" value="Hypothetical protein MPN330"/>
    <property type="match status" value="1"/>
</dbReference>
<protein>
    <recommendedName>
        <fullName evidence="3">TPR repeat protein</fullName>
    </recommendedName>
</protein>
<dbReference type="eggNOG" id="COG3118">
    <property type="taxonomic scope" value="Bacteria"/>
</dbReference>
<evidence type="ECO:0008006" key="3">
    <source>
        <dbReference type="Google" id="ProtNLM"/>
    </source>
</evidence>
<dbReference type="STRING" id="574375.AZF08_03985"/>
<dbReference type="SUPFAM" id="SSF48452">
    <property type="entry name" value="TPR-like"/>
    <property type="match status" value="1"/>
</dbReference>
<evidence type="ECO:0000313" key="1">
    <source>
        <dbReference type="EMBL" id="KEK26399.1"/>
    </source>
</evidence>